<dbReference type="PROSITE" id="PS00578">
    <property type="entry name" value="RIBOSOMAL_S6E"/>
    <property type="match status" value="1"/>
</dbReference>
<accession>A0A7K4NSB1</accession>
<evidence type="ECO:0000256" key="2">
    <source>
        <dbReference type="ARBA" id="ARBA00022980"/>
    </source>
</evidence>
<proteinExistence type="inferred from homology"/>
<gene>
    <name evidence="4" type="primary">rps6e</name>
    <name evidence="6" type="ORF">HX827_00895</name>
</gene>
<dbReference type="GO" id="GO:1990904">
    <property type="term" value="C:ribonucleoprotein complex"/>
    <property type="evidence" value="ECO:0007669"/>
    <property type="project" value="UniProtKB-KW"/>
</dbReference>
<dbReference type="GO" id="GO:0005840">
    <property type="term" value="C:ribosome"/>
    <property type="evidence" value="ECO:0007669"/>
    <property type="project" value="UniProtKB-KW"/>
</dbReference>
<dbReference type="GO" id="GO:0003735">
    <property type="term" value="F:structural constituent of ribosome"/>
    <property type="evidence" value="ECO:0007669"/>
    <property type="project" value="InterPro"/>
</dbReference>
<evidence type="ECO:0000256" key="5">
    <source>
        <dbReference type="SAM" id="MobiDB-lite"/>
    </source>
</evidence>
<dbReference type="InterPro" id="IPR018282">
    <property type="entry name" value="Ribosomal_eS6_CS"/>
</dbReference>
<name>A0A7K4NSB1_9ARCH</name>
<evidence type="ECO:0000256" key="1">
    <source>
        <dbReference type="ARBA" id="ARBA00009312"/>
    </source>
</evidence>
<comment type="similarity">
    <text evidence="1 4">Belongs to the eukaryotic ribosomal protein eS6 family.</text>
</comment>
<keyword evidence="2 4" id="KW-0689">Ribosomal protein</keyword>
<comment type="caution">
    <text evidence="6">The sequence shown here is derived from an EMBL/GenBank/DDBJ whole genome shotgun (WGS) entry which is preliminary data.</text>
</comment>
<dbReference type="Proteomes" id="UP000534207">
    <property type="component" value="Unassembled WGS sequence"/>
</dbReference>
<evidence type="ECO:0000256" key="4">
    <source>
        <dbReference type="HAMAP-Rule" id="MF_00512"/>
    </source>
</evidence>
<dbReference type="AlphaFoldDB" id="A0A7K4NSB1"/>
<dbReference type="InterPro" id="IPR001377">
    <property type="entry name" value="Ribosomal_eS6"/>
</dbReference>
<feature type="compositionally biased region" description="Basic and acidic residues" evidence="5">
    <location>
        <begin position="112"/>
        <end position="179"/>
    </location>
</feature>
<organism evidence="6 7">
    <name type="scientific">Marine Group I thaumarchaeote</name>
    <dbReference type="NCBI Taxonomy" id="2511932"/>
    <lineage>
        <taxon>Archaea</taxon>
        <taxon>Nitrososphaerota</taxon>
        <taxon>Marine Group I</taxon>
    </lineage>
</organism>
<dbReference type="HAMAP" id="MF_00512">
    <property type="entry name" value="Ribosomal_eS6"/>
    <property type="match status" value="1"/>
</dbReference>
<dbReference type="InterPro" id="IPR020924">
    <property type="entry name" value="Ribosomal_eS6_arc"/>
</dbReference>
<evidence type="ECO:0000313" key="6">
    <source>
        <dbReference type="EMBL" id="NWK05885.1"/>
    </source>
</evidence>
<evidence type="ECO:0000313" key="7">
    <source>
        <dbReference type="Proteomes" id="UP000534207"/>
    </source>
</evidence>
<dbReference type="Pfam" id="PF01092">
    <property type="entry name" value="Ribosomal_S6e"/>
    <property type="match status" value="1"/>
</dbReference>
<dbReference type="SMART" id="SM01405">
    <property type="entry name" value="Ribosomal_S6e"/>
    <property type="match status" value="1"/>
</dbReference>
<sequence>MANFKITISDTKGKSITKELKDNDAGPLLGLLIGQETDASLVGLEGKIKITGGSDKSGIPMRADLLGTARKRVLISKGVGLQDTKKGLRKRKLLRGNTISEEIYQINGKLNAEIKLEEPKKEETAEAPKEKPKAEAPKEKPKAEAPKEKPKAEAPKEKPKAEAPKEKPKAEAPKEKPKA</sequence>
<protein>
    <recommendedName>
        <fullName evidence="4">Small ribosomal subunit protein eS6</fullName>
    </recommendedName>
</protein>
<dbReference type="PANTHER" id="PTHR11502">
    <property type="entry name" value="40S RIBOSOMAL PROTEIN S6"/>
    <property type="match status" value="1"/>
</dbReference>
<dbReference type="GO" id="GO:0006412">
    <property type="term" value="P:translation"/>
    <property type="evidence" value="ECO:0007669"/>
    <property type="project" value="UniProtKB-UniRule"/>
</dbReference>
<evidence type="ECO:0000256" key="3">
    <source>
        <dbReference type="ARBA" id="ARBA00023274"/>
    </source>
</evidence>
<reference evidence="6 7" key="1">
    <citation type="journal article" date="2019" name="Environ. Microbiol.">
        <title>Genomics insights into ecotype formation of ammonia-oxidizing archaea in the deep ocean.</title>
        <authorList>
            <person name="Wang Y."/>
            <person name="Huang J.M."/>
            <person name="Cui G.J."/>
            <person name="Nunoura T."/>
            <person name="Takaki Y."/>
            <person name="Li W.L."/>
            <person name="Li J."/>
            <person name="Gao Z.M."/>
            <person name="Takai K."/>
            <person name="Zhang A.Q."/>
            <person name="Stepanauskas R."/>
        </authorList>
    </citation>
    <scope>NUCLEOTIDE SEQUENCE [LARGE SCALE GENOMIC DNA]</scope>
    <source>
        <strain evidence="6 7">G13</strain>
    </source>
</reference>
<keyword evidence="3 4" id="KW-0687">Ribonucleoprotein</keyword>
<feature type="region of interest" description="Disordered" evidence="5">
    <location>
        <begin position="110"/>
        <end position="179"/>
    </location>
</feature>
<dbReference type="EMBL" id="JACASW010000001">
    <property type="protein sequence ID" value="NWK05885.1"/>
    <property type="molecule type" value="Genomic_DNA"/>
</dbReference>